<comment type="subcellular location">
    <subcellularLocation>
        <location evidence="1">Secreted</location>
    </subcellularLocation>
</comment>
<proteinExistence type="inferred from homology"/>
<dbReference type="PANTHER" id="PTHR10795">
    <property type="entry name" value="PROPROTEIN CONVERTASE SUBTILISIN/KEXIN"/>
    <property type="match status" value="1"/>
</dbReference>
<sequence length="232" mass="25412">MPDLYAEDFTIPALVLPMAKGSLIKEYATRANTTKVKTLTLVHTNLGTKPAPEVASFSSRGPDPITPSILKPDILAPGVDAVHREWSPAAIRSVIMTTAYNLDNTRTTIKDQRDGLAATPLQFGAGHINPNRAMNPGLIYDMDVQDYIEFLCGLGYTTKQMSAVIRRNQWSCRQQPTELNYPSFIAIFNSTGNSPKAKNFTRVVTNVGDDASSYFAFLEVPKGMKIAVEPST</sequence>
<evidence type="ECO:0000256" key="3">
    <source>
        <dbReference type="ARBA" id="ARBA00022729"/>
    </source>
</evidence>
<evidence type="ECO:0000313" key="6">
    <source>
        <dbReference type="Proteomes" id="UP000290289"/>
    </source>
</evidence>
<dbReference type="Pfam" id="PF17766">
    <property type="entry name" value="fn3_6"/>
    <property type="match status" value="1"/>
</dbReference>
<evidence type="ECO:0000313" key="5">
    <source>
        <dbReference type="EMBL" id="RXH72790.1"/>
    </source>
</evidence>
<dbReference type="GO" id="GO:0004252">
    <property type="term" value="F:serine-type endopeptidase activity"/>
    <property type="evidence" value="ECO:0007669"/>
    <property type="project" value="InterPro"/>
</dbReference>
<name>A0A498HPV7_MALDO</name>
<evidence type="ECO:0000256" key="1">
    <source>
        <dbReference type="ARBA" id="ARBA00004613"/>
    </source>
</evidence>
<protein>
    <recommendedName>
        <fullName evidence="4">Subtilisin-like protease fibronectin type-III domain-containing protein</fullName>
    </recommendedName>
</protein>
<reference evidence="5 6" key="1">
    <citation type="submission" date="2018-10" db="EMBL/GenBank/DDBJ databases">
        <title>A high-quality apple genome assembly.</title>
        <authorList>
            <person name="Hu J."/>
        </authorList>
    </citation>
    <scope>NUCLEOTIDE SEQUENCE [LARGE SCALE GENOMIC DNA]</scope>
    <source>
        <strain evidence="6">cv. HFTH1</strain>
        <tissue evidence="5">Young leaf</tissue>
    </source>
</reference>
<dbReference type="GO" id="GO:0005576">
    <property type="term" value="C:extracellular region"/>
    <property type="evidence" value="ECO:0007669"/>
    <property type="project" value="UniProtKB-SubCell"/>
</dbReference>
<dbReference type="AlphaFoldDB" id="A0A498HPV7"/>
<gene>
    <name evidence="5" type="ORF">DVH24_012474</name>
</gene>
<accession>A0A498HPV7</accession>
<dbReference type="InterPro" id="IPR041469">
    <property type="entry name" value="Subtilisin-like_FN3"/>
</dbReference>
<dbReference type="InterPro" id="IPR036852">
    <property type="entry name" value="Peptidase_S8/S53_dom_sf"/>
</dbReference>
<dbReference type="Gene3D" id="2.60.40.2310">
    <property type="match status" value="1"/>
</dbReference>
<keyword evidence="3" id="KW-0732">Signal</keyword>
<dbReference type="InterPro" id="IPR045051">
    <property type="entry name" value="SBT"/>
</dbReference>
<keyword evidence="6" id="KW-1185">Reference proteome</keyword>
<dbReference type="GO" id="GO:0006508">
    <property type="term" value="P:proteolysis"/>
    <property type="evidence" value="ECO:0007669"/>
    <property type="project" value="InterPro"/>
</dbReference>
<organism evidence="5 6">
    <name type="scientific">Malus domestica</name>
    <name type="common">Apple</name>
    <name type="synonym">Pyrus malus</name>
    <dbReference type="NCBI Taxonomy" id="3750"/>
    <lineage>
        <taxon>Eukaryota</taxon>
        <taxon>Viridiplantae</taxon>
        <taxon>Streptophyta</taxon>
        <taxon>Embryophyta</taxon>
        <taxon>Tracheophyta</taxon>
        <taxon>Spermatophyta</taxon>
        <taxon>Magnoliopsida</taxon>
        <taxon>eudicotyledons</taxon>
        <taxon>Gunneridae</taxon>
        <taxon>Pentapetalae</taxon>
        <taxon>rosids</taxon>
        <taxon>fabids</taxon>
        <taxon>Rosales</taxon>
        <taxon>Rosaceae</taxon>
        <taxon>Amygdaloideae</taxon>
        <taxon>Maleae</taxon>
        <taxon>Malus</taxon>
    </lineage>
</organism>
<dbReference type="EMBL" id="RDQH01000341">
    <property type="protein sequence ID" value="RXH72790.1"/>
    <property type="molecule type" value="Genomic_DNA"/>
</dbReference>
<feature type="domain" description="Subtilisin-like protease fibronectin type-III" evidence="4">
    <location>
        <begin position="178"/>
        <end position="232"/>
    </location>
</feature>
<comment type="caution">
    <text evidence="5">The sequence shown here is derived from an EMBL/GenBank/DDBJ whole genome shotgun (WGS) entry which is preliminary data.</text>
</comment>
<evidence type="ECO:0000259" key="4">
    <source>
        <dbReference type="Pfam" id="PF17766"/>
    </source>
</evidence>
<dbReference type="Proteomes" id="UP000290289">
    <property type="component" value="Chromosome 15"/>
</dbReference>
<dbReference type="Gene3D" id="3.40.50.200">
    <property type="entry name" value="Peptidase S8/S53 domain"/>
    <property type="match status" value="1"/>
</dbReference>
<dbReference type="SUPFAM" id="SSF52743">
    <property type="entry name" value="Subtilisin-like"/>
    <property type="match status" value="1"/>
</dbReference>
<evidence type="ECO:0000256" key="2">
    <source>
        <dbReference type="ARBA" id="ARBA00011073"/>
    </source>
</evidence>
<dbReference type="STRING" id="3750.A0A498HPV7"/>
<comment type="similarity">
    <text evidence="2">Belongs to the peptidase S8 family.</text>
</comment>